<dbReference type="PANTHER" id="PTHR48106:SF13">
    <property type="entry name" value="QUINONE OXIDOREDUCTASE-RELATED"/>
    <property type="match status" value="1"/>
</dbReference>
<dbReference type="RefSeq" id="WP_278156495.1">
    <property type="nucleotide sequence ID" value="NZ_CP121252.1"/>
</dbReference>
<dbReference type="InterPro" id="IPR047618">
    <property type="entry name" value="QOR-like"/>
</dbReference>
<dbReference type="InterPro" id="IPR013154">
    <property type="entry name" value="ADH-like_N"/>
</dbReference>
<accession>A0ABY8H395</accession>
<dbReference type="SUPFAM" id="SSF50129">
    <property type="entry name" value="GroES-like"/>
    <property type="match status" value="1"/>
</dbReference>
<dbReference type="PANTHER" id="PTHR48106">
    <property type="entry name" value="QUINONE OXIDOREDUCTASE PIG3-RELATED"/>
    <property type="match status" value="1"/>
</dbReference>
<dbReference type="Pfam" id="PF00107">
    <property type="entry name" value="ADH_zinc_N"/>
    <property type="match status" value="1"/>
</dbReference>
<dbReference type="InterPro" id="IPR020843">
    <property type="entry name" value="ER"/>
</dbReference>
<keyword evidence="5" id="KW-1185">Reference proteome</keyword>
<dbReference type="CDD" id="cd05286">
    <property type="entry name" value="QOR2"/>
    <property type="match status" value="1"/>
</dbReference>
<dbReference type="InterPro" id="IPR011032">
    <property type="entry name" value="GroES-like_sf"/>
</dbReference>
<dbReference type="InterPro" id="IPR036291">
    <property type="entry name" value="NAD(P)-bd_dom_sf"/>
</dbReference>
<evidence type="ECO:0000313" key="4">
    <source>
        <dbReference type="EMBL" id="WFP15605.1"/>
    </source>
</evidence>
<feature type="domain" description="Enoyl reductase (ER)" evidence="3">
    <location>
        <begin position="21"/>
        <end position="329"/>
    </location>
</feature>
<protein>
    <submittedName>
        <fullName evidence="4">Quinone oxidoreductase</fullName>
    </submittedName>
</protein>
<dbReference type="SMART" id="SM00829">
    <property type="entry name" value="PKS_ER"/>
    <property type="match status" value="1"/>
</dbReference>
<evidence type="ECO:0000313" key="5">
    <source>
        <dbReference type="Proteomes" id="UP001219037"/>
    </source>
</evidence>
<keyword evidence="2" id="KW-0560">Oxidoreductase</keyword>
<sequence length="331" mass="34748">MTESDSQIPAQHRAIVVEQTGAPEALTWTTVDTPTPGAGEVLIRTAAAGLNFIETYQRSGVYPMTTPFTPGTEASGEVVAVGENVTTVSVGDRVATAAGRATYAEHFVAPAEQLLRVPETMDLAEAAALPLQGMTSHYLCRSTYPVSASDTVLLHAGAGGVGLVLTQLCVSLGATVYTTASTEEKKELSLQAGATEVFDYDDVATRVRERTGGKGVDVVFDGVGKDTFEASLSALRPRGMMVLFGGSSGQVPPFDLQRLNALGSLFVTRPSLAAYTATGEETAWRGEELFAALQEGTLNLRIGDRVPLAEAARAHTALEGRQTTGKVILTV</sequence>
<evidence type="ECO:0000256" key="1">
    <source>
        <dbReference type="ARBA" id="ARBA00022857"/>
    </source>
</evidence>
<organism evidence="4 5">
    <name type="scientific">Citricoccus muralis</name>
    <dbReference type="NCBI Taxonomy" id="169134"/>
    <lineage>
        <taxon>Bacteria</taxon>
        <taxon>Bacillati</taxon>
        <taxon>Actinomycetota</taxon>
        <taxon>Actinomycetes</taxon>
        <taxon>Micrococcales</taxon>
        <taxon>Micrococcaceae</taxon>
        <taxon>Citricoccus</taxon>
    </lineage>
</organism>
<dbReference type="Proteomes" id="UP001219037">
    <property type="component" value="Chromosome"/>
</dbReference>
<name>A0ABY8H395_9MICC</name>
<dbReference type="EMBL" id="CP121252">
    <property type="protein sequence ID" value="WFP15605.1"/>
    <property type="molecule type" value="Genomic_DNA"/>
</dbReference>
<gene>
    <name evidence="4" type="ORF">P8192_09335</name>
</gene>
<dbReference type="SUPFAM" id="SSF51735">
    <property type="entry name" value="NAD(P)-binding Rossmann-fold domains"/>
    <property type="match status" value="1"/>
</dbReference>
<evidence type="ECO:0000256" key="2">
    <source>
        <dbReference type="ARBA" id="ARBA00023002"/>
    </source>
</evidence>
<dbReference type="Gene3D" id="3.90.180.10">
    <property type="entry name" value="Medium-chain alcohol dehydrogenases, catalytic domain"/>
    <property type="match status" value="1"/>
</dbReference>
<dbReference type="Gene3D" id="3.40.50.720">
    <property type="entry name" value="NAD(P)-binding Rossmann-like Domain"/>
    <property type="match status" value="1"/>
</dbReference>
<evidence type="ECO:0000259" key="3">
    <source>
        <dbReference type="SMART" id="SM00829"/>
    </source>
</evidence>
<reference evidence="4 5" key="1">
    <citation type="submission" date="2023-04" db="EMBL/GenBank/DDBJ databases">
        <title>Funneling lignin-derived compounds into biodiesel using alkali-halophilic Citricoccus sp. P2.</title>
        <authorList>
            <person name="Luo C.-B."/>
        </authorList>
    </citation>
    <scope>NUCLEOTIDE SEQUENCE [LARGE SCALE GENOMIC DNA]</scope>
    <source>
        <strain evidence="4 5">P2</strain>
    </source>
</reference>
<dbReference type="Pfam" id="PF08240">
    <property type="entry name" value="ADH_N"/>
    <property type="match status" value="1"/>
</dbReference>
<dbReference type="InterPro" id="IPR013149">
    <property type="entry name" value="ADH-like_C"/>
</dbReference>
<keyword evidence="1" id="KW-0521">NADP</keyword>
<proteinExistence type="predicted"/>